<name>A0A0W0G3Z3_MONRR</name>
<dbReference type="AlphaFoldDB" id="A0A0W0G3Z3"/>
<sequence>MLVGSPVGLLAWIYEKLVTWTDAYPWEDYEVLTWISIFWFSRSGPAASIRTYYEVVQAGGWAVLPIPLIPLGYWFFPKEIGQAPKSWCTDPNIIQILSSNLVMTMETRETRRAWFMTKRLVPDSPQTSPPLAQRRHVSEYGLGGINLMPSRSMNSGTGVWNHGPIHKSNLPTVKGANETGVIASGSILTGGKGHSMENRTVNPGSGRGVADMLIDAEPQSHQLGNFYNPLPSPTSPTPSSFVPRSCQNANLVLSPPVAPTLSYNHDTRPQWIHQLPTSSESPQTITQHRAELMFCANITHQGYSCMSLHTVPSEVASQAWEAVEMVVKSVLDPLNATPVPMSAASQQETVAQSPTLVYPPSPNETPPEPEPEPEPPSIVELKKMHDAISKAKFARKRLDDSIRSDEEQYSAAREAEKESIMKLLTKAHEKLRKKERQAEEAETRKTRLEEEVRLQEEDNAKLKAANSQITRDIERARVKLAEERERADEEKKGIDNELDELRQEASNERAALQSLKHSMEAAQKQAQADTQRLKEEKQAAEAERDDETKGLLDLREKKEALEREVQDLTFSNEKLRTEGQRELDKIREDKLQGQKALAQIVTTHQLVRGHLASVLVHMDGLPSLSDVDLSTESKVKV</sequence>
<keyword evidence="2" id="KW-0378">Hydrolase</keyword>
<comment type="caution">
    <text evidence="5">The sequence shown here is derived from an EMBL/GenBank/DDBJ whole genome shotgun (WGS) entry which is preliminary data.</text>
</comment>
<dbReference type="PANTHER" id="PTHR21661">
    <property type="entry name" value="EPOXIDE HYDROLASE 1-RELATED"/>
    <property type="match status" value="1"/>
</dbReference>
<dbReference type="SUPFAM" id="SSF53474">
    <property type="entry name" value="alpha/beta-Hydrolases"/>
    <property type="match status" value="1"/>
</dbReference>
<keyword evidence="3" id="KW-0175">Coiled coil</keyword>
<evidence type="ECO:0000313" key="6">
    <source>
        <dbReference type="Proteomes" id="UP000054988"/>
    </source>
</evidence>
<accession>A0A0W0G3Z3</accession>
<evidence type="ECO:0000313" key="5">
    <source>
        <dbReference type="EMBL" id="KTB43281.1"/>
    </source>
</evidence>
<dbReference type="Gene3D" id="3.40.50.1820">
    <property type="entry name" value="alpha/beta hydrolase"/>
    <property type="match status" value="1"/>
</dbReference>
<dbReference type="Proteomes" id="UP000054988">
    <property type="component" value="Unassembled WGS sequence"/>
</dbReference>
<evidence type="ECO:0000256" key="2">
    <source>
        <dbReference type="ARBA" id="ARBA00022801"/>
    </source>
</evidence>
<protein>
    <submittedName>
        <fullName evidence="5">Uncharacterized protein</fullName>
    </submittedName>
</protein>
<dbReference type="GO" id="GO:0004301">
    <property type="term" value="F:epoxide hydrolase activity"/>
    <property type="evidence" value="ECO:0007669"/>
    <property type="project" value="TreeGrafter"/>
</dbReference>
<evidence type="ECO:0000256" key="1">
    <source>
        <dbReference type="ARBA" id="ARBA00010088"/>
    </source>
</evidence>
<dbReference type="InterPro" id="IPR029058">
    <property type="entry name" value="AB_hydrolase_fold"/>
</dbReference>
<dbReference type="PANTHER" id="PTHR21661:SF35">
    <property type="entry name" value="EPOXIDE HYDROLASE"/>
    <property type="match status" value="1"/>
</dbReference>
<gene>
    <name evidence="5" type="ORF">WG66_4139</name>
</gene>
<dbReference type="GO" id="GO:0097176">
    <property type="term" value="P:epoxide metabolic process"/>
    <property type="evidence" value="ECO:0007669"/>
    <property type="project" value="TreeGrafter"/>
</dbReference>
<organism evidence="5 6">
    <name type="scientific">Moniliophthora roreri</name>
    <name type="common">Frosty pod rot fungus</name>
    <name type="synonym">Monilia roreri</name>
    <dbReference type="NCBI Taxonomy" id="221103"/>
    <lineage>
        <taxon>Eukaryota</taxon>
        <taxon>Fungi</taxon>
        <taxon>Dikarya</taxon>
        <taxon>Basidiomycota</taxon>
        <taxon>Agaricomycotina</taxon>
        <taxon>Agaricomycetes</taxon>
        <taxon>Agaricomycetidae</taxon>
        <taxon>Agaricales</taxon>
        <taxon>Marasmiineae</taxon>
        <taxon>Marasmiaceae</taxon>
        <taxon>Moniliophthora</taxon>
    </lineage>
</organism>
<feature type="compositionally biased region" description="Pro residues" evidence="4">
    <location>
        <begin position="357"/>
        <end position="366"/>
    </location>
</feature>
<evidence type="ECO:0000256" key="4">
    <source>
        <dbReference type="SAM" id="MobiDB-lite"/>
    </source>
</evidence>
<feature type="coiled-coil region" evidence="3">
    <location>
        <begin position="417"/>
        <end position="578"/>
    </location>
</feature>
<proteinExistence type="inferred from homology"/>
<evidence type="ECO:0000256" key="3">
    <source>
        <dbReference type="SAM" id="Coils"/>
    </source>
</evidence>
<reference evidence="5 6" key="1">
    <citation type="submission" date="2015-12" db="EMBL/GenBank/DDBJ databases">
        <title>Draft genome sequence of Moniliophthora roreri, the causal agent of frosty pod rot of cacao.</title>
        <authorList>
            <person name="Aime M.C."/>
            <person name="Diaz-Valderrama J.R."/>
            <person name="Kijpornyongpan T."/>
            <person name="Phillips-Mora W."/>
        </authorList>
    </citation>
    <scope>NUCLEOTIDE SEQUENCE [LARGE SCALE GENOMIC DNA]</scope>
    <source>
        <strain evidence="5 6">MCA 2952</strain>
    </source>
</reference>
<feature type="region of interest" description="Disordered" evidence="4">
    <location>
        <begin position="340"/>
        <end position="377"/>
    </location>
</feature>
<comment type="similarity">
    <text evidence="1">Belongs to the peptidase S33 family.</text>
</comment>
<dbReference type="EMBL" id="LATX01001213">
    <property type="protein sequence ID" value="KTB43281.1"/>
    <property type="molecule type" value="Genomic_DNA"/>
</dbReference>
<feature type="compositionally biased region" description="Polar residues" evidence="4">
    <location>
        <begin position="343"/>
        <end position="355"/>
    </location>
</feature>